<dbReference type="EMBL" id="BDGG01000001">
    <property type="protein sequence ID" value="GAU89279.1"/>
    <property type="molecule type" value="Genomic_DNA"/>
</dbReference>
<comment type="caution">
    <text evidence="4">The sequence shown here is derived from an EMBL/GenBank/DDBJ whole genome shotgun (WGS) entry which is preliminary data.</text>
</comment>
<feature type="domain" description="DDE Tnp4" evidence="3">
    <location>
        <begin position="1"/>
        <end position="110"/>
    </location>
</feature>
<evidence type="ECO:0000313" key="5">
    <source>
        <dbReference type="Proteomes" id="UP000186922"/>
    </source>
</evidence>
<keyword evidence="5" id="KW-1185">Reference proteome</keyword>
<gene>
    <name evidence="4" type="primary">RvY_01845-1</name>
    <name evidence="4" type="synonym">RvY_01845.1</name>
    <name evidence="4" type="ORF">RvY_01845</name>
</gene>
<name>A0A1D1UHU4_RAMVA</name>
<comment type="cofactor">
    <cofactor evidence="1">
        <name>a divalent metal cation</name>
        <dbReference type="ChEBI" id="CHEBI:60240"/>
    </cofactor>
</comment>
<dbReference type="GO" id="GO:0046872">
    <property type="term" value="F:metal ion binding"/>
    <property type="evidence" value="ECO:0007669"/>
    <property type="project" value="UniProtKB-KW"/>
</dbReference>
<reference evidence="4 5" key="1">
    <citation type="journal article" date="2016" name="Nat. Commun.">
        <title>Extremotolerant tardigrade genome and improved radiotolerance of human cultured cells by tardigrade-unique protein.</title>
        <authorList>
            <person name="Hashimoto T."/>
            <person name="Horikawa D.D."/>
            <person name="Saito Y."/>
            <person name="Kuwahara H."/>
            <person name="Kozuka-Hata H."/>
            <person name="Shin-I T."/>
            <person name="Minakuchi Y."/>
            <person name="Ohishi K."/>
            <person name="Motoyama A."/>
            <person name="Aizu T."/>
            <person name="Enomoto A."/>
            <person name="Kondo K."/>
            <person name="Tanaka S."/>
            <person name="Hara Y."/>
            <person name="Koshikawa S."/>
            <person name="Sagara H."/>
            <person name="Miura T."/>
            <person name="Yokobori S."/>
            <person name="Miyagawa K."/>
            <person name="Suzuki Y."/>
            <person name="Kubo T."/>
            <person name="Oyama M."/>
            <person name="Kohara Y."/>
            <person name="Fujiyama A."/>
            <person name="Arakawa K."/>
            <person name="Katayama T."/>
            <person name="Toyoda A."/>
            <person name="Kunieda T."/>
        </authorList>
    </citation>
    <scope>NUCLEOTIDE SEQUENCE [LARGE SCALE GENOMIC DNA]</scope>
    <source>
        <strain evidence="4 5">YOKOZUNA-1</strain>
    </source>
</reference>
<evidence type="ECO:0000256" key="1">
    <source>
        <dbReference type="ARBA" id="ARBA00001968"/>
    </source>
</evidence>
<dbReference type="AlphaFoldDB" id="A0A1D1UHU4"/>
<evidence type="ECO:0000259" key="3">
    <source>
        <dbReference type="Pfam" id="PF13359"/>
    </source>
</evidence>
<accession>A0A1D1UHU4</accession>
<organism evidence="4 5">
    <name type="scientific">Ramazzottius varieornatus</name>
    <name type="common">Water bear</name>
    <name type="synonym">Tardigrade</name>
    <dbReference type="NCBI Taxonomy" id="947166"/>
    <lineage>
        <taxon>Eukaryota</taxon>
        <taxon>Metazoa</taxon>
        <taxon>Ecdysozoa</taxon>
        <taxon>Tardigrada</taxon>
        <taxon>Eutardigrada</taxon>
        <taxon>Parachela</taxon>
        <taxon>Hypsibioidea</taxon>
        <taxon>Ramazzottiidae</taxon>
        <taxon>Ramazzottius</taxon>
    </lineage>
</organism>
<proteinExistence type="predicted"/>
<dbReference type="Pfam" id="PF13359">
    <property type="entry name" value="DDE_Tnp_4"/>
    <property type="match status" value="1"/>
</dbReference>
<dbReference type="InterPro" id="IPR027806">
    <property type="entry name" value="HARBI1_dom"/>
</dbReference>
<protein>
    <recommendedName>
        <fullName evidence="3">DDE Tnp4 domain-containing protein</fullName>
    </recommendedName>
</protein>
<evidence type="ECO:0000313" key="4">
    <source>
        <dbReference type="EMBL" id="GAU89279.1"/>
    </source>
</evidence>
<dbReference type="STRING" id="947166.A0A1D1UHU4"/>
<evidence type="ECO:0000256" key="2">
    <source>
        <dbReference type="ARBA" id="ARBA00022723"/>
    </source>
</evidence>
<dbReference type="Proteomes" id="UP000186922">
    <property type="component" value="Unassembled WGS sequence"/>
</dbReference>
<keyword evidence="2" id="KW-0479">Metal-binding</keyword>
<sequence>MHDSRLLNESRILDDLQEKQNGFLRRYVLYGDSGYAKKTGVLHKPFSRVEMRNSRAKKEQNKLMSTLRQTVEWNFKEVVKNFAFVDFRKQMKMYEKPVNTLYRVAVLLTNCHNCLCRNQTSRYVDLERPTLFEYLSSLP</sequence>
<dbReference type="OrthoDB" id="2430314at2759"/>